<gene>
    <name evidence="2" type="ORF">AWB78_08333</name>
</gene>
<comment type="caution">
    <text evidence="2">The sequence shown here is derived from an EMBL/GenBank/DDBJ whole genome shotgun (WGS) entry which is preliminary data.</text>
</comment>
<organism evidence="2 3">
    <name type="scientific">Caballeronia calidae</name>
    <dbReference type="NCBI Taxonomy" id="1777139"/>
    <lineage>
        <taxon>Bacteria</taxon>
        <taxon>Pseudomonadati</taxon>
        <taxon>Pseudomonadota</taxon>
        <taxon>Betaproteobacteria</taxon>
        <taxon>Burkholderiales</taxon>
        <taxon>Burkholderiaceae</taxon>
        <taxon>Caballeronia</taxon>
    </lineage>
</organism>
<dbReference type="PANTHER" id="PTHR44809:SF1">
    <property type="entry name" value="PROTEIN O-MANNOSYL-TRANSFERASE TMTC1"/>
    <property type="match status" value="1"/>
</dbReference>
<evidence type="ECO:0000313" key="3">
    <source>
        <dbReference type="Proteomes" id="UP000071859"/>
    </source>
</evidence>
<keyword evidence="3" id="KW-1185">Reference proteome</keyword>
<dbReference type="Pfam" id="PF13432">
    <property type="entry name" value="TPR_16"/>
    <property type="match status" value="1"/>
</dbReference>
<dbReference type="SUPFAM" id="SSF53756">
    <property type="entry name" value="UDP-Glycosyltransferase/glycogen phosphorylase"/>
    <property type="match status" value="1"/>
</dbReference>
<reference evidence="2" key="1">
    <citation type="submission" date="2016-01" db="EMBL/GenBank/DDBJ databases">
        <authorList>
            <person name="Peeters C."/>
        </authorList>
    </citation>
    <scope>NUCLEOTIDE SEQUENCE</scope>
    <source>
        <strain evidence="2">LMG 29321</strain>
    </source>
</reference>
<dbReference type="Proteomes" id="UP000071859">
    <property type="component" value="Unassembled WGS sequence"/>
</dbReference>
<keyword evidence="1" id="KW-0802">TPR repeat</keyword>
<feature type="repeat" description="TPR" evidence="1">
    <location>
        <begin position="48"/>
        <end position="81"/>
    </location>
</feature>
<dbReference type="PROSITE" id="PS50293">
    <property type="entry name" value="TPR_REGION"/>
    <property type="match status" value="1"/>
</dbReference>
<dbReference type="Gene3D" id="3.40.50.2000">
    <property type="entry name" value="Glycogen Phosphorylase B"/>
    <property type="match status" value="1"/>
</dbReference>
<feature type="repeat" description="TPR" evidence="1">
    <location>
        <begin position="14"/>
        <end position="47"/>
    </location>
</feature>
<name>A0A158EKN5_9BURK</name>
<proteinExistence type="predicted"/>
<dbReference type="InterPro" id="IPR011990">
    <property type="entry name" value="TPR-like_helical_dom_sf"/>
</dbReference>
<evidence type="ECO:0000313" key="2">
    <source>
        <dbReference type="EMBL" id="SAL06946.1"/>
    </source>
</evidence>
<evidence type="ECO:0000256" key="1">
    <source>
        <dbReference type="PROSITE-ProRule" id="PRU00339"/>
    </source>
</evidence>
<dbReference type="SUPFAM" id="SSF48452">
    <property type="entry name" value="TPR-like"/>
    <property type="match status" value="1"/>
</dbReference>
<sequence>MSYEKALALAPENLEALRSMGLLLMKLGRHAKALEYFQAALKVQPQDATSYVSIARIAGDAGQPEVAIKHYRRALEIEPANIEAASSLSHLLTPQSPQLSAQVVLSALTHHPDAVQLHYDMGQVSSQLRQFDDAVRHYRRAYALAPQSPEAANNLGLALETLGHTDEALQLYRELLRAHPTYHNALLNLSMLLLLRGEFAEGWTAYESRFSPHLTQQYFYLPRFPFPLWSGQPLAGKRLLVLGEQGLGDQIQFLRFAEQLAQQGAIVDVTVELPFVRLAQTAPGVHEAATSFTLNGQYDYWVMMMSIPQYLKIHAEAQYQQHAPYLHLPSHHVCRQRQRIQAHAQGKLRVGLVWAGNPSHARDWNRSIKLEKFKPLSDCPDVALFSLQKGAGLADVSTLAWADKLCELGTHCDDLTDTATALMELDLLITVDTSVAHLAGALGVSTWVLVGACPDWRWGTTGKTTAWYSSLRLKRQRTLGQWDDVLEELALEIRQDSDALRKSHRTPNELAIIGLDREAAQTVDE</sequence>
<dbReference type="Pfam" id="PF13424">
    <property type="entry name" value="TPR_12"/>
    <property type="match status" value="1"/>
</dbReference>
<feature type="repeat" description="TPR" evidence="1">
    <location>
        <begin position="115"/>
        <end position="148"/>
    </location>
</feature>
<dbReference type="Gene3D" id="1.25.40.10">
    <property type="entry name" value="Tetratricopeptide repeat domain"/>
    <property type="match status" value="2"/>
</dbReference>
<accession>A0A158EKN5</accession>
<dbReference type="InterPro" id="IPR019734">
    <property type="entry name" value="TPR_rpt"/>
</dbReference>
<dbReference type="InterPro" id="IPR052943">
    <property type="entry name" value="TMTC_O-mannosyl-trnsfr"/>
</dbReference>
<protein>
    <submittedName>
        <fullName evidence="2">Tetratricopeptide repeat protein</fullName>
    </submittedName>
</protein>
<feature type="repeat" description="TPR" evidence="1">
    <location>
        <begin position="149"/>
        <end position="182"/>
    </location>
</feature>
<dbReference type="PANTHER" id="PTHR44809">
    <property type="match status" value="1"/>
</dbReference>
<dbReference type="PROSITE" id="PS50005">
    <property type="entry name" value="TPR"/>
    <property type="match status" value="4"/>
</dbReference>
<dbReference type="AlphaFoldDB" id="A0A158EKN5"/>
<dbReference type="EMBL" id="FCOX02000149">
    <property type="protein sequence ID" value="SAL06946.1"/>
    <property type="molecule type" value="Genomic_DNA"/>
</dbReference>
<dbReference type="SMART" id="SM00028">
    <property type="entry name" value="TPR"/>
    <property type="match status" value="4"/>
</dbReference>